<dbReference type="EMBL" id="JACHWZ010000002">
    <property type="protein sequence ID" value="MBB3059895.1"/>
    <property type="molecule type" value="Genomic_DNA"/>
</dbReference>
<feature type="signal peptide" evidence="1">
    <location>
        <begin position="1"/>
        <end position="20"/>
    </location>
</feature>
<dbReference type="AlphaFoldDB" id="A0A7W4W900"/>
<gene>
    <name evidence="2" type="ORF">FHS09_000703</name>
</gene>
<proteinExistence type="predicted"/>
<feature type="chain" id="PRO_5031250814" evidence="1">
    <location>
        <begin position="21"/>
        <end position="112"/>
    </location>
</feature>
<organism evidence="2 3">
    <name type="scientific">Microbulbifer rhizosphaerae</name>
    <dbReference type="NCBI Taxonomy" id="1562603"/>
    <lineage>
        <taxon>Bacteria</taxon>
        <taxon>Pseudomonadati</taxon>
        <taxon>Pseudomonadota</taxon>
        <taxon>Gammaproteobacteria</taxon>
        <taxon>Cellvibrionales</taxon>
        <taxon>Microbulbiferaceae</taxon>
        <taxon>Microbulbifer</taxon>
    </lineage>
</organism>
<evidence type="ECO:0000313" key="3">
    <source>
        <dbReference type="Proteomes" id="UP000535937"/>
    </source>
</evidence>
<name>A0A7W4W900_9GAMM</name>
<sequence length="112" mass="11880">MKRYLIGCLTLLLSANAASWADQDGPFTISSMRVGAQGVYVALSPAPAACGGGSQYRMHAVVSPSNAAYKELTSSLLSAYIAGKKIRTIWVTGNQCSNASILTLDMIELQHQ</sequence>
<keyword evidence="3" id="KW-1185">Reference proteome</keyword>
<keyword evidence="1" id="KW-0732">Signal</keyword>
<dbReference type="Proteomes" id="UP000535937">
    <property type="component" value="Unassembled WGS sequence"/>
</dbReference>
<evidence type="ECO:0000256" key="1">
    <source>
        <dbReference type="SAM" id="SignalP"/>
    </source>
</evidence>
<reference evidence="2 3" key="1">
    <citation type="submission" date="2020-08" db="EMBL/GenBank/DDBJ databases">
        <title>Genomic Encyclopedia of Type Strains, Phase III (KMG-III): the genomes of soil and plant-associated and newly described type strains.</title>
        <authorList>
            <person name="Whitman W."/>
        </authorList>
    </citation>
    <scope>NUCLEOTIDE SEQUENCE [LARGE SCALE GENOMIC DNA]</scope>
    <source>
        <strain evidence="2 3">CECT 8799</strain>
    </source>
</reference>
<evidence type="ECO:0000313" key="2">
    <source>
        <dbReference type="EMBL" id="MBB3059895.1"/>
    </source>
</evidence>
<comment type="caution">
    <text evidence="2">The sequence shown here is derived from an EMBL/GenBank/DDBJ whole genome shotgun (WGS) entry which is preliminary data.</text>
</comment>
<protein>
    <submittedName>
        <fullName evidence="2">Uncharacterized protein</fullName>
    </submittedName>
</protein>
<accession>A0A7W4W900</accession>